<name>A0AAV9XH04_9PEZI</name>
<feature type="transmembrane region" description="Helical" evidence="1">
    <location>
        <begin position="40"/>
        <end position="60"/>
    </location>
</feature>
<feature type="transmembrane region" description="Helical" evidence="1">
    <location>
        <begin position="107"/>
        <end position="131"/>
    </location>
</feature>
<dbReference type="EMBL" id="JAVHJO010000005">
    <property type="protein sequence ID" value="KAK6540419.1"/>
    <property type="molecule type" value="Genomic_DNA"/>
</dbReference>
<evidence type="ECO:0000313" key="2">
    <source>
        <dbReference type="EMBL" id="KAK6540419.1"/>
    </source>
</evidence>
<keyword evidence="1" id="KW-1133">Transmembrane helix</keyword>
<reference evidence="2 3" key="1">
    <citation type="submission" date="2019-10" db="EMBL/GenBank/DDBJ databases">
        <authorList>
            <person name="Palmer J.M."/>
        </authorList>
    </citation>
    <scope>NUCLEOTIDE SEQUENCE [LARGE SCALE GENOMIC DNA]</scope>
    <source>
        <strain evidence="2 3">TWF694</strain>
    </source>
</reference>
<feature type="transmembrane region" description="Helical" evidence="1">
    <location>
        <begin position="151"/>
        <end position="169"/>
    </location>
</feature>
<feature type="transmembrane region" description="Helical" evidence="1">
    <location>
        <begin position="12"/>
        <end position="33"/>
    </location>
</feature>
<keyword evidence="1" id="KW-0472">Membrane</keyword>
<evidence type="ECO:0000256" key="1">
    <source>
        <dbReference type="SAM" id="Phobius"/>
    </source>
</evidence>
<evidence type="ECO:0008006" key="4">
    <source>
        <dbReference type="Google" id="ProtNLM"/>
    </source>
</evidence>
<evidence type="ECO:0000313" key="3">
    <source>
        <dbReference type="Proteomes" id="UP001365542"/>
    </source>
</evidence>
<keyword evidence="1" id="KW-0812">Transmembrane</keyword>
<organism evidence="2 3">
    <name type="scientific">Orbilia ellipsospora</name>
    <dbReference type="NCBI Taxonomy" id="2528407"/>
    <lineage>
        <taxon>Eukaryota</taxon>
        <taxon>Fungi</taxon>
        <taxon>Dikarya</taxon>
        <taxon>Ascomycota</taxon>
        <taxon>Pezizomycotina</taxon>
        <taxon>Orbiliomycetes</taxon>
        <taxon>Orbiliales</taxon>
        <taxon>Orbiliaceae</taxon>
        <taxon>Orbilia</taxon>
    </lineage>
</organism>
<dbReference type="AlphaFoldDB" id="A0AAV9XH04"/>
<gene>
    <name evidence="2" type="ORF">TWF694_009217</name>
</gene>
<protein>
    <recommendedName>
        <fullName evidence="4">Pheromone receptor</fullName>
    </recommendedName>
</protein>
<proteinExistence type="predicted"/>
<sequence>MIDGISYFELSWSILSTIGLVTFFISLMVMGIVKFSRFSMIPLIVSAACAIANGLCYYAFYSDYQRNSRAIAAGFADVFWFIQDAGLSMYSYQILMKILHRKQKRIFLILFWLCMLVIFACRVAILVTRVLEIKYPAQRAVLQPRVNRLHMAYFITLAMVETISAYFLLRRFTVARRASVAVNAPAEGIFVFLSRSAEIRLATLCPIGIARAITYSYQNTLQEATSTANQMDRFLYTLECLYPIIIIVDLLASKLASSQAGLTLSNTEKNRFQSYGLGLSPTRISTRFSARLSSSKFSPSYRNSARELNVAPDVRMPTPSRVNFARHKPSYST</sequence>
<accession>A0AAV9XH04</accession>
<dbReference type="Proteomes" id="UP001365542">
    <property type="component" value="Unassembled WGS sequence"/>
</dbReference>
<comment type="caution">
    <text evidence="2">The sequence shown here is derived from an EMBL/GenBank/DDBJ whole genome shotgun (WGS) entry which is preliminary data.</text>
</comment>
<keyword evidence="3" id="KW-1185">Reference proteome</keyword>